<dbReference type="PANTHER" id="PTHR13475">
    <property type="entry name" value="NEUGRIN"/>
    <property type="match status" value="1"/>
</dbReference>
<keyword evidence="11" id="KW-0221">Differentiation</keyword>
<evidence type="ECO:0000256" key="17">
    <source>
        <dbReference type="SAM" id="MobiDB-lite"/>
    </source>
</evidence>
<sequence length="135" mass="15064">MAAASNFLAASRLRAAAAWSRRVVRGMAGPPGTGSTLGPGLGDEHDLDSDWEPERGLQALERALQRRKKEIRFRKICRQMEASGAPQRVLSRNAMEQIRYLRKEFSEDWSVPRLAEGFGVSTDVIRRVLKSNGVK</sequence>
<evidence type="ECO:0000256" key="10">
    <source>
        <dbReference type="ARBA" id="ARBA00022729"/>
    </source>
</evidence>
<evidence type="ECO:0000256" key="13">
    <source>
        <dbReference type="ARBA" id="ARBA00023136"/>
    </source>
</evidence>
<reference evidence="19" key="1">
    <citation type="submission" date="2025-08" db="UniProtKB">
        <authorList>
            <consortium name="RefSeq"/>
        </authorList>
    </citation>
    <scope>IDENTIFICATION</scope>
    <source>
        <tissue evidence="19">Spleen</tissue>
    </source>
</reference>
<keyword evidence="9" id="KW-0964">Secreted</keyword>
<evidence type="ECO:0000313" key="18">
    <source>
        <dbReference type="Proteomes" id="UP000515140"/>
    </source>
</evidence>
<comment type="subcellular location">
    <subcellularLocation>
        <location evidence="3">Mitochondrion membrane</location>
    </subcellularLocation>
    <subcellularLocation>
        <location evidence="2">Nucleus</location>
    </subcellularLocation>
    <subcellularLocation>
        <location evidence="4">Secreted</location>
    </subcellularLocation>
</comment>
<evidence type="ECO:0000256" key="15">
    <source>
        <dbReference type="ARBA" id="ARBA00023242"/>
    </source>
</evidence>
<keyword evidence="12" id="KW-0496">Mitochondrion</keyword>
<dbReference type="CTD" id="51335"/>
<dbReference type="Pfam" id="PF06413">
    <property type="entry name" value="Neugrin"/>
    <property type="match status" value="1"/>
</dbReference>
<evidence type="ECO:0000256" key="11">
    <source>
        <dbReference type="ARBA" id="ARBA00022782"/>
    </source>
</evidence>
<evidence type="ECO:0000313" key="19">
    <source>
        <dbReference type="RefSeq" id="XP_020821054.1"/>
    </source>
</evidence>
<feature type="region of interest" description="Disordered" evidence="17">
    <location>
        <begin position="27"/>
        <end position="52"/>
    </location>
</feature>
<keyword evidence="14" id="KW-0325">Glycoprotein</keyword>
<dbReference type="GO" id="GO:0005634">
    <property type="term" value="C:nucleus"/>
    <property type="evidence" value="ECO:0007669"/>
    <property type="project" value="UniProtKB-SubCell"/>
</dbReference>
<comment type="function">
    <text evidence="1">Plays an essential role in mitochondrial ribosome biogenesis. As a component of a functional protein-RNA module, consisting of RCC1L, NGRN, RPUSD3, RPUSD4, TRUB2, FASTKD2 and 16S mitochondrial ribosomal RNA (16S mt-rRNA), controls 16S mt-rRNA abundance and is required for intra-mitochondrial translation of core subunits of the oxidative phosphorylation system.</text>
</comment>
<evidence type="ECO:0000256" key="3">
    <source>
        <dbReference type="ARBA" id="ARBA00004325"/>
    </source>
</evidence>
<gene>
    <name evidence="19" type="primary">NGRN</name>
</gene>
<evidence type="ECO:0000256" key="7">
    <source>
        <dbReference type="ARBA" id="ARBA00016593"/>
    </source>
</evidence>
<dbReference type="GO" id="GO:0005576">
    <property type="term" value="C:extracellular region"/>
    <property type="evidence" value="ECO:0007669"/>
    <property type="project" value="UniProtKB-SubCell"/>
</dbReference>
<dbReference type="GeneID" id="110193518"/>
<dbReference type="InterPro" id="IPR010487">
    <property type="entry name" value="NGRN/Rrg9"/>
</dbReference>
<keyword evidence="18" id="KW-1185">Reference proteome</keyword>
<evidence type="ECO:0000256" key="9">
    <source>
        <dbReference type="ARBA" id="ARBA00022525"/>
    </source>
</evidence>
<proteinExistence type="inferred from homology"/>
<feature type="compositionally biased region" description="Gly residues" evidence="17">
    <location>
        <begin position="29"/>
        <end position="41"/>
    </location>
</feature>
<protein>
    <recommendedName>
        <fullName evidence="7">Neugrin</fullName>
    </recommendedName>
    <alternativeName>
        <fullName evidence="16">Neurite outgrowth-associated protein</fullName>
    </alternativeName>
</protein>
<evidence type="ECO:0000256" key="8">
    <source>
        <dbReference type="ARBA" id="ARBA00022473"/>
    </source>
</evidence>
<comment type="similarity">
    <text evidence="5">Belongs to the neugrin family.</text>
</comment>
<keyword evidence="8" id="KW-0217">Developmental protein</keyword>
<evidence type="ECO:0000256" key="14">
    <source>
        <dbReference type="ARBA" id="ARBA00023180"/>
    </source>
</evidence>
<dbReference type="GO" id="GO:0031966">
    <property type="term" value="C:mitochondrial membrane"/>
    <property type="evidence" value="ECO:0007669"/>
    <property type="project" value="UniProtKB-SubCell"/>
</dbReference>
<dbReference type="PANTHER" id="PTHR13475:SF4">
    <property type="entry name" value="NEUGRIN"/>
    <property type="match status" value="1"/>
</dbReference>
<evidence type="ECO:0000256" key="2">
    <source>
        <dbReference type="ARBA" id="ARBA00004123"/>
    </source>
</evidence>
<accession>A0A6P5IR55</accession>
<evidence type="ECO:0000256" key="12">
    <source>
        <dbReference type="ARBA" id="ARBA00023128"/>
    </source>
</evidence>
<dbReference type="RefSeq" id="XP_020821054.1">
    <property type="nucleotide sequence ID" value="XM_020965395.1"/>
</dbReference>
<comment type="subunit">
    <text evidence="6">Forms a regulatory protein-RNA complex, consisting of RCC1L, NGRN, RPUSD3, RPUSD4, TRUB2, FASTKD2 and 16S mt-rRNA. Interacts with 16S mt-rRNA; this interaction is direct.</text>
</comment>
<organism evidence="18 19">
    <name type="scientific">Phascolarctos cinereus</name>
    <name type="common">Koala</name>
    <dbReference type="NCBI Taxonomy" id="38626"/>
    <lineage>
        <taxon>Eukaryota</taxon>
        <taxon>Metazoa</taxon>
        <taxon>Chordata</taxon>
        <taxon>Craniata</taxon>
        <taxon>Vertebrata</taxon>
        <taxon>Euteleostomi</taxon>
        <taxon>Mammalia</taxon>
        <taxon>Metatheria</taxon>
        <taxon>Diprotodontia</taxon>
        <taxon>Phascolarctidae</taxon>
        <taxon>Phascolarctos</taxon>
    </lineage>
</organism>
<keyword evidence="10" id="KW-0732">Signal</keyword>
<evidence type="ECO:0000256" key="6">
    <source>
        <dbReference type="ARBA" id="ARBA00011308"/>
    </source>
</evidence>
<keyword evidence="13" id="KW-0472">Membrane</keyword>
<dbReference type="Proteomes" id="UP000515140">
    <property type="component" value="Unplaced"/>
</dbReference>
<keyword evidence="15" id="KW-0539">Nucleus</keyword>
<evidence type="ECO:0000256" key="1">
    <source>
        <dbReference type="ARBA" id="ARBA00003783"/>
    </source>
</evidence>
<dbReference type="GO" id="GO:0030154">
    <property type="term" value="P:cell differentiation"/>
    <property type="evidence" value="ECO:0007669"/>
    <property type="project" value="UniProtKB-KW"/>
</dbReference>
<evidence type="ECO:0000256" key="4">
    <source>
        <dbReference type="ARBA" id="ARBA00004613"/>
    </source>
</evidence>
<evidence type="ECO:0000256" key="16">
    <source>
        <dbReference type="ARBA" id="ARBA00029657"/>
    </source>
</evidence>
<name>A0A6P5IR55_PHACI</name>
<evidence type="ECO:0000256" key="5">
    <source>
        <dbReference type="ARBA" id="ARBA00008082"/>
    </source>
</evidence>
<dbReference type="AlphaFoldDB" id="A0A6P5IR55"/>